<accession>A0A5N6Z7E6</accession>
<evidence type="ECO:0000256" key="1">
    <source>
        <dbReference type="ARBA" id="ARBA00004141"/>
    </source>
</evidence>
<feature type="transmembrane region" description="Helical" evidence="5">
    <location>
        <begin position="136"/>
        <end position="158"/>
    </location>
</feature>
<feature type="transmembrane region" description="Helical" evidence="5">
    <location>
        <begin position="164"/>
        <end position="183"/>
    </location>
</feature>
<dbReference type="OrthoDB" id="194139at2759"/>
<evidence type="ECO:0000256" key="2">
    <source>
        <dbReference type="ARBA" id="ARBA00022692"/>
    </source>
</evidence>
<dbReference type="Proteomes" id="UP000327118">
    <property type="component" value="Unassembled WGS sequence"/>
</dbReference>
<dbReference type="InterPro" id="IPR036259">
    <property type="entry name" value="MFS_trans_sf"/>
</dbReference>
<feature type="transmembrane region" description="Helical" evidence="5">
    <location>
        <begin position="99"/>
        <end position="124"/>
    </location>
</feature>
<evidence type="ECO:0000313" key="7">
    <source>
        <dbReference type="Proteomes" id="UP000327118"/>
    </source>
</evidence>
<evidence type="ECO:0000256" key="3">
    <source>
        <dbReference type="ARBA" id="ARBA00022989"/>
    </source>
</evidence>
<gene>
    <name evidence="6" type="ORF">BDV28DRAFT_149478</name>
</gene>
<keyword evidence="7" id="KW-1185">Reference proteome</keyword>
<keyword evidence="4 5" id="KW-0472">Membrane</keyword>
<dbReference type="PANTHER" id="PTHR23507">
    <property type="entry name" value="ZGC:174356"/>
    <property type="match status" value="1"/>
</dbReference>
<organism evidence="6 7">
    <name type="scientific">Aspergillus coremiiformis</name>
    <dbReference type="NCBI Taxonomy" id="138285"/>
    <lineage>
        <taxon>Eukaryota</taxon>
        <taxon>Fungi</taxon>
        <taxon>Dikarya</taxon>
        <taxon>Ascomycota</taxon>
        <taxon>Pezizomycotina</taxon>
        <taxon>Eurotiomycetes</taxon>
        <taxon>Eurotiomycetidae</taxon>
        <taxon>Eurotiales</taxon>
        <taxon>Aspergillaceae</taxon>
        <taxon>Aspergillus</taxon>
        <taxon>Aspergillus subgen. Circumdati</taxon>
    </lineage>
</organism>
<feature type="transmembrane region" description="Helical" evidence="5">
    <location>
        <begin position="409"/>
        <end position="432"/>
    </location>
</feature>
<dbReference type="PANTHER" id="PTHR23507:SF1">
    <property type="entry name" value="FI18259P1-RELATED"/>
    <property type="match status" value="1"/>
</dbReference>
<keyword evidence="3 5" id="KW-1133">Transmembrane helix</keyword>
<evidence type="ECO:0000256" key="5">
    <source>
        <dbReference type="SAM" id="Phobius"/>
    </source>
</evidence>
<dbReference type="Pfam" id="PF07690">
    <property type="entry name" value="MFS_1"/>
    <property type="match status" value="1"/>
</dbReference>
<evidence type="ECO:0000313" key="6">
    <source>
        <dbReference type="EMBL" id="KAE8351970.1"/>
    </source>
</evidence>
<dbReference type="InterPro" id="IPR011701">
    <property type="entry name" value="MFS"/>
</dbReference>
<sequence length="436" mass="47446">MTKIMESIVCRNYYDQPGTQPTSERSCKIEPVQSELAAIRGYQQLFDCLASILVAVPFGLLADKYGKKRVLLLAMSGLTVARIWIQAICWWSDFLPLRLSWFSSLSLLLGGGNLVAGSLIYAIIADVTAPEQRAATFLLTYAAVLVAEIVTTPAASVLMRYDPWVPVNIALVILILGTMLALIKLPETKSIPERTENEAGVEDSYESDGEAVASSEGSSILSQAKTSLQSWKNHPGRTCISKEMFALVMVSLTSNMDRTSQPFFLQYVSQRFDLPLSQAGLLMSYRAVFNLILLLIILPVAARVLHAKFHLAPEVKDLWLSRLSATAFLLGTILIAIVPNLALLCIGLTIFALGYGLSAMVHSLATTLVDPRHIAVLFNAMSVAETAGDLISGPLFASTFAVGQRLGEPWLGLFFLVMALFYLVAAVGLWAIRAPS</sequence>
<keyword evidence="2 5" id="KW-0812">Transmembrane</keyword>
<dbReference type="SUPFAM" id="SSF103473">
    <property type="entry name" value="MFS general substrate transporter"/>
    <property type="match status" value="1"/>
</dbReference>
<dbReference type="GO" id="GO:0022857">
    <property type="term" value="F:transmembrane transporter activity"/>
    <property type="evidence" value="ECO:0007669"/>
    <property type="project" value="InterPro"/>
</dbReference>
<protein>
    <submittedName>
        <fullName evidence="6">Major facilitator superfamily domain-containing protein</fullName>
    </submittedName>
</protein>
<reference evidence="7" key="1">
    <citation type="submission" date="2019-04" db="EMBL/GenBank/DDBJ databases">
        <title>Friends and foes A comparative genomics studyof 23 Aspergillus species from section Flavi.</title>
        <authorList>
            <consortium name="DOE Joint Genome Institute"/>
            <person name="Kjaerbolling I."/>
            <person name="Vesth T."/>
            <person name="Frisvad J.C."/>
            <person name="Nybo J.L."/>
            <person name="Theobald S."/>
            <person name="Kildgaard S."/>
            <person name="Isbrandt T."/>
            <person name="Kuo A."/>
            <person name="Sato A."/>
            <person name="Lyhne E.K."/>
            <person name="Kogle M.E."/>
            <person name="Wiebenga A."/>
            <person name="Kun R.S."/>
            <person name="Lubbers R.J."/>
            <person name="Makela M.R."/>
            <person name="Barry K."/>
            <person name="Chovatia M."/>
            <person name="Clum A."/>
            <person name="Daum C."/>
            <person name="Haridas S."/>
            <person name="He G."/>
            <person name="LaButti K."/>
            <person name="Lipzen A."/>
            <person name="Mondo S."/>
            <person name="Riley R."/>
            <person name="Salamov A."/>
            <person name="Simmons B.A."/>
            <person name="Magnuson J.K."/>
            <person name="Henrissat B."/>
            <person name="Mortensen U.H."/>
            <person name="Larsen T.O."/>
            <person name="Devries R.P."/>
            <person name="Grigoriev I.V."/>
            <person name="Machida M."/>
            <person name="Baker S.E."/>
            <person name="Andersen M.R."/>
        </authorList>
    </citation>
    <scope>NUCLEOTIDE SEQUENCE [LARGE SCALE GENOMIC DNA]</scope>
    <source>
        <strain evidence="7">CBS 553.77</strain>
    </source>
</reference>
<dbReference type="Gene3D" id="1.20.1250.20">
    <property type="entry name" value="MFS general substrate transporter like domains"/>
    <property type="match status" value="2"/>
</dbReference>
<feature type="transmembrane region" description="Helical" evidence="5">
    <location>
        <begin position="325"/>
        <end position="353"/>
    </location>
</feature>
<name>A0A5N6Z7E6_9EURO</name>
<feature type="transmembrane region" description="Helical" evidence="5">
    <location>
        <begin position="70"/>
        <end position="93"/>
    </location>
</feature>
<dbReference type="EMBL" id="ML739147">
    <property type="protein sequence ID" value="KAE8351970.1"/>
    <property type="molecule type" value="Genomic_DNA"/>
</dbReference>
<dbReference type="AlphaFoldDB" id="A0A5N6Z7E6"/>
<comment type="subcellular location">
    <subcellularLocation>
        <location evidence="1">Membrane</location>
        <topology evidence="1">Multi-pass membrane protein</topology>
    </subcellularLocation>
</comment>
<proteinExistence type="predicted"/>
<dbReference type="GO" id="GO:0016020">
    <property type="term" value="C:membrane"/>
    <property type="evidence" value="ECO:0007669"/>
    <property type="project" value="UniProtKB-SubCell"/>
</dbReference>
<feature type="transmembrane region" description="Helical" evidence="5">
    <location>
        <begin position="287"/>
        <end position="305"/>
    </location>
</feature>
<evidence type="ECO:0000256" key="4">
    <source>
        <dbReference type="ARBA" id="ARBA00023136"/>
    </source>
</evidence>